<feature type="domain" description="UspA" evidence="1">
    <location>
        <begin position="33"/>
        <end position="102"/>
    </location>
</feature>
<protein>
    <submittedName>
        <fullName evidence="2">Universal stress protein</fullName>
    </submittedName>
</protein>
<dbReference type="InterPro" id="IPR014729">
    <property type="entry name" value="Rossmann-like_a/b/a_fold"/>
</dbReference>
<dbReference type="Gene3D" id="3.40.50.620">
    <property type="entry name" value="HUPs"/>
    <property type="match status" value="1"/>
</dbReference>
<evidence type="ECO:0000313" key="3">
    <source>
        <dbReference type="Proteomes" id="UP001333818"/>
    </source>
</evidence>
<dbReference type="RefSeq" id="WP_330486372.1">
    <property type="nucleotide sequence ID" value="NZ_JAZBJZ010000192.1"/>
</dbReference>
<name>A0AAW9PWM0_9CYAN</name>
<dbReference type="Pfam" id="PF00582">
    <property type="entry name" value="Usp"/>
    <property type="match status" value="1"/>
</dbReference>
<organism evidence="2 3">
    <name type="scientific">Tumidithrix elongata BACA0141</name>
    <dbReference type="NCBI Taxonomy" id="2716417"/>
    <lineage>
        <taxon>Bacteria</taxon>
        <taxon>Bacillati</taxon>
        <taxon>Cyanobacteriota</taxon>
        <taxon>Cyanophyceae</taxon>
        <taxon>Pseudanabaenales</taxon>
        <taxon>Pseudanabaenaceae</taxon>
        <taxon>Tumidithrix</taxon>
        <taxon>Tumidithrix elongata</taxon>
    </lineage>
</organism>
<proteinExistence type="predicted"/>
<evidence type="ECO:0000259" key="1">
    <source>
        <dbReference type="Pfam" id="PF00582"/>
    </source>
</evidence>
<gene>
    <name evidence="2" type="ORF">V2H45_24645</name>
</gene>
<dbReference type="Proteomes" id="UP001333818">
    <property type="component" value="Unassembled WGS sequence"/>
</dbReference>
<reference evidence="2" key="1">
    <citation type="submission" date="2024-01" db="EMBL/GenBank/DDBJ databases">
        <title>Bank of Algae and Cyanobacteria of the Azores (BACA) strain genomes.</title>
        <authorList>
            <person name="Luz R."/>
            <person name="Cordeiro R."/>
            <person name="Fonseca A."/>
            <person name="Goncalves V."/>
        </authorList>
    </citation>
    <scope>NUCLEOTIDE SEQUENCE</scope>
    <source>
        <strain evidence="2">BACA0141</strain>
    </source>
</reference>
<comment type="caution">
    <text evidence="2">The sequence shown here is derived from an EMBL/GenBank/DDBJ whole genome shotgun (WGS) entry which is preliminary data.</text>
</comment>
<dbReference type="EMBL" id="JAZBJZ010000192">
    <property type="protein sequence ID" value="MEE3719934.1"/>
    <property type="molecule type" value="Genomic_DNA"/>
</dbReference>
<dbReference type="SUPFAM" id="SSF52402">
    <property type="entry name" value="Adenine nucleotide alpha hydrolases-like"/>
    <property type="match status" value="1"/>
</dbReference>
<evidence type="ECO:0000313" key="2">
    <source>
        <dbReference type="EMBL" id="MEE3719934.1"/>
    </source>
</evidence>
<dbReference type="InterPro" id="IPR006016">
    <property type="entry name" value="UspA"/>
</dbReference>
<sequence>MTLSKTPEINLCQVFEPDNTEPDTTILEKAADFLKQRFNGYMTMTSIHASSISDAILECARKNHSEAIILGASQEGMLQQVMHGNIPASISKSSEQTVILVRGYL</sequence>
<accession>A0AAW9PWM0</accession>
<keyword evidence="3" id="KW-1185">Reference proteome</keyword>
<dbReference type="AlphaFoldDB" id="A0AAW9PWM0"/>